<evidence type="ECO:0000313" key="2">
    <source>
        <dbReference type="EMBL" id="CAF4842027.1"/>
    </source>
</evidence>
<protein>
    <submittedName>
        <fullName evidence="2">Uncharacterized protein</fullName>
    </submittedName>
</protein>
<accession>A0A8S3BQG2</accession>
<feature type="compositionally biased region" description="Basic and acidic residues" evidence="1">
    <location>
        <begin position="1"/>
        <end position="16"/>
    </location>
</feature>
<comment type="caution">
    <text evidence="2">The sequence shown here is derived from an EMBL/GenBank/DDBJ whole genome shotgun (WGS) entry which is preliminary data.</text>
</comment>
<name>A0A8S3BQG2_9BILA</name>
<reference evidence="2" key="1">
    <citation type="submission" date="2021-02" db="EMBL/GenBank/DDBJ databases">
        <authorList>
            <person name="Nowell W R."/>
        </authorList>
    </citation>
    <scope>NUCLEOTIDE SEQUENCE</scope>
</reference>
<feature type="region of interest" description="Disordered" evidence="1">
    <location>
        <begin position="1"/>
        <end position="57"/>
    </location>
</feature>
<evidence type="ECO:0000313" key="3">
    <source>
        <dbReference type="Proteomes" id="UP000681967"/>
    </source>
</evidence>
<dbReference type="EMBL" id="CAJOBH010149997">
    <property type="protein sequence ID" value="CAF4842027.1"/>
    <property type="molecule type" value="Genomic_DNA"/>
</dbReference>
<dbReference type="AlphaFoldDB" id="A0A8S3BQG2"/>
<evidence type="ECO:0000256" key="1">
    <source>
        <dbReference type="SAM" id="MobiDB-lite"/>
    </source>
</evidence>
<gene>
    <name evidence="2" type="ORF">BYL167_LOCUS49852</name>
</gene>
<organism evidence="2 3">
    <name type="scientific">Rotaria magnacalcarata</name>
    <dbReference type="NCBI Taxonomy" id="392030"/>
    <lineage>
        <taxon>Eukaryota</taxon>
        <taxon>Metazoa</taxon>
        <taxon>Spiralia</taxon>
        <taxon>Gnathifera</taxon>
        <taxon>Rotifera</taxon>
        <taxon>Eurotatoria</taxon>
        <taxon>Bdelloidea</taxon>
        <taxon>Philodinida</taxon>
        <taxon>Philodinidae</taxon>
        <taxon>Rotaria</taxon>
    </lineage>
</organism>
<dbReference type="Proteomes" id="UP000681967">
    <property type="component" value="Unassembled WGS sequence"/>
</dbReference>
<sequence length="70" mass="8090">MDTKRSLDSIYYDKTEANAQQARENKTSQKKRSGEDEDTNQMETPLMDLPSRLEAKQSKKKVVSPYICFS</sequence>
<proteinExistence type="predicted"/>